<evidence type="ECO:0000313" key="2">
    <source>
        <dbReference type="Proteomes" id="UP000241167"/>
    </source>
</evidence>
<accession>A0A2P7QI46</accession>
<dbReference type="Proteomes" id="UP000241167">
    <property type="component" value="Unassembled WGS sequence"/>
</dbReference>
<comment type="caution">
    <text evidence="1">The sequence shown here is derived from an EMBL/GenBank/DDBJ whole genome shotgun (WGS) entry which is preliminary data.</text>
</comment>
<evidence type="ECO:0000313" key="1">
    <source>
        <dbReference type="EMBL" id="PSJ37647.1"/>
    </source>
</evidence>
<reference evidence="1 2" key="1">
    <citation type="submission" date="2018-03" db="EMBL/GenBank/DDBJ databases">
        <title>The draft genome of Sphingosinicella sp. GL-C-18.</title>
        <authorList>
            <person name="Liu L."/>
            <person name="Li L."/>
            <person name="Liang L."/>
            <person name="Zhang X."/>
            <person name="Wang T."/>
        </authorList>
    </citation>
    <scope>NUCLEOTIDE SEQUENCE [LARGE SCALE GENOMIC DNA]</scope>
    <source>
        <strain evidence="1 2">GL-C-18</strain>
    </source>
</reference>
<proteinExistence type="predicted"/>
<keyword evidence="2" id="KW-1185">Reference proteome</keyword>
<sequence length="97" mass="11243">MSGPIFVPIRDPADDQLVDQHFRGGANWFMLIKELRAAYDLSIYEAEEMALSHPGWRRWCNLRIKSDRACRMYAWRHLQAHGTASLVRQDGEQLTIG</sequence>
<protein>
    <submittedName>
        <fullName evidence="1">Uncharacterized protein</fullName>
    </submittedName>
</protein>
<name>A0A2P7QI46_9SPHN</name>
<gene>
    <name evidence="1" type="ORF">C7I55_21515</name>
</gene>
<organism evidence="1 2">
    <name type="scientific">Allosphingosinicella deserti</name>
    <dbReference type="NCBI Taxonomy" id="2116704"/>
    <lineage>
        <taxon>Bacteria</taxon>
        <taxon>Pseudomonadati</taxon>
        <taxon>Pseudomonadota</taxon>
        <taxon>Alphaproteobacteria</taxon>
        <taxon>Sphingomonadales</taxon>
        <taxon>Sphingomonadaceae</taxon>
        <taxon>Allosphingosinicella</taxon>
    </lineage>
</organism>
<dbReference type="AlphaFoldDB" id="A0A2P7QI46"/>
<dbReference type="EMBL" id="PXYI01000008">
    <property type="protein sequence ID" value="PSJ37647.1"/>
    <property type="molecule type" value="Genomic_DNA"/>
</dbReference>